<feature type="compositionally biased region" description="Pro residues" evidence="1">
    <location>
        <begin position="34"/>
        <end position="43"/>
    </location>
</feature>
<organism evidence="2">
    <name type="scientific">Aegilops tauschii</name>
    <name type="common">Tausch's goatgrass</name>
    <name type="synonym">Aegilops squarrosa</name>
    <dbReference type="NCBI Taxonomy" id="37682"/>
    <lineage>
        <taxon>Eukaryota</taxon>
        <taxon>Viridiplantae</taxon>
        <taxon>Streptophyta</taxon>
        <taxon>Embryophyta</taxon>
        <taxon>Tracheophyta</taxon>
        <taxon>Spermatophyta</taxon>
        <taxon>Magnoliopsida</taxon>
        <taxon>Liliopsida</taxon>
        <taxon>Poales</taxon>
        <taxon>Poaceae</taxon>
        <taxon>BOP clade</taxon>
        <taxon>Pooideae</taxon>
        <taxon>Triticodae</taxon>
        <taxon>Triticeae</taxon>
        <taxon>Triticinae</taxon>
        <taxon>Aegilops</taxon>
    </lineage>
</organism>
<dbReference type="AlphaFoldDB" id="R7W2Y3"/>
<evidence type="ECO:0000313" key="2">
    <source>
        <dbReference type="EnsemblPlants" id="EMT14192"/>
    </source>
</evidence>
<feature type="compositionally biased region" description="Polar residues" evidence="1">
    <location>
        <begin position="151"/>
        <end position="166"/>
    </location>
</feature>
<reference evidence="2" key="1">
    <citation type="submission" date="2015-06" db="UniProtKB">
        <authorList>
            <consortium name="EnsemblPlants"/>
        </authorList>
    </citation>
    <scope>IDENTIFICATION</scope>
</reference>
<accession>R7W2Y3</accession>
<proteinExistence type="predicted"/>
<sequence>MPSPAAIALPPPPPPPTAATADGFDGFFDAEGLPAPPQPPPGPRQIAPESSIADVLAAPLSFKDAKGQASGVHTDSHGTIDETLSSCMQPDLILACHTPAPAVAMGLQLGAVTQQVQQLQIGGPRHLFQDVQAPLIVSAPSCRPSAPPKTRASSTPRLQSVRQTATASKVPVAQRASLLLVRKLGKLGPKEEMIIVVDFFTALAWI</sequence>
<name>R7W2Y3_AEGTA</name>
<feature type="compositionally biased region" description="Pro residues" evidence="1">
    <location>
        <begin position="1"/>
        <end position="17"/>
    </location>
</feature>
<protein>
    <submittedName>
        <fullName evidence="2">Uncharacterized protein</fullName>
    </submittedName>
</protein>
<feature type="region of interest" description="Disordered" evidence="1">
    <location>
        <begin position="140"/>
        <end position="166"/>
    </location>
</feature>
<evidence type="ECO:0000256" key="1">
    <source>
        <dbReference type="SAM" id="MobiDB-lite"/>
    </source>
</evidence>
<feature type="region of interest" description="Disordered" evidence="1">
    <location>
        <begin position="1"/>
        <end position="47"/>
    </location>
</feature>
<dbReference type="EnsemblPlants" id="EMT14192">
    <property type="protein sequence ID" value="EMT14192"/>
    <property type="gene ID" value="F775_52589"/>
</dbReference>